<protein>
    <recommendedName>
        <fullName evidence="4">Bromo domain-containing protein</fullName>
    </recommendedName>
</protein>
<feature type="region of interest" description="Disordered" evidence="3">
    <location>
        <begin position="663"/>
        <end position="682"/>
    </location>
</feature>
<reference evidence="5 6" key="1">
    <citation type="journal article" date="2020" name="G3 (Bethesda)">
        <title>Improved Reference Genome for Cyclotella cryptica CCMP332, a Model for Cell Wall Morphogenesis, Salinity Adaptation, and Lipid Production in Diatoms (Bacillariophyta).</title>
        <authorList>
            <person name="Roberts W.R."/>
            <person name="Downey K.M."/>
            <person name="Ruck E.C."/>
            <person name="Traller J.C."/>
            <person name="Alverson A.J."/>
        </authorList>
    </citation>
    <scope>NUCLEOTIDE SEQUENCE [LARGE SCALE GENOMIC DNA]</scope>
    <source>
        <strain evidence="5 6">CCMP332</strain>
    </source>
</reference>
<dbReference type="PRINTS" id="PR00503">
    <property type="entry name" value="BROMODOMAIN"/>
</dbReference>
<feature type="domain" description="Bromo" evidence="4">
    <location>
        <begin position="397"/>
        <end position="471"/>
    </location>
</feature>
<feature type="domain" description="Bromo" evidence="4">
    <location>
        <begin position="20"/>
        <end position="90"/>
    </location>
</feature>
<dbReference type="PANTHER" id="PTHR22880:SF225">
    <property type="entry name" value="BROMODOMAIN-CONTAINING PROTEIN BET-1-RELATED"/>
    <property type="match status" value="1"/>
</dbReference>
<feature type="domain" description="Bromo" evidence="4">
    <location>
        <begin position="776"/>
        <end position="849"/>
    </location>
</feature>
<feature type="region of interest" description="Disordered" evidence="3">
    <location>
        <begin position="221"/>
        <end position="242"/>
    </location>
</feature>
<comment type="caution">
    <text evidence="5">The sequence shown here is derived from an EMBL/GenBank/DDBJ whole genome shotgun (WGS) entry which is preliminary data.</text>
</comment>
<feature type="compositionally biased region" description="Low complexity" evidence="3">
    <location>
        <begin position="144"/>
        <end position="155"/>
    </location>
</feature>
<dbReference type="InterPro" id="IPR050935">
    <property type="entry name" value="Bromo_chromatin_reader"/>
</dbReference>
<feature type="domain" description="Bromo" evidence="4">
    <location>
        <begin position="271"/>
        <end position="342"/>
    </location>
</feature>
<organism evidence="5 6">
    <name type="scientific">Cyclotella cryptica</name>
    <dbReference type="NCBI Taxonomy" id="29204"/>
    <lineage>
        <taxon>Eukaryota</taxon>
        <taxon>Sar</taxon>
        <taxon>Stramenopiles</taxon>
        <taxon>Ochrophyta</taxon>
        <taxon>Bacillariophyta</taxon>
        <taxon>Coscinodiscophyceae</taxon>
        <taxon>Thalassiosirophycidae</taxon>
        <taxon>Stephanodiscales</taxon>
        <taxon>Stephanodiscaceae</taxon>
        <taxon>Cyclotella</taxon>
    </lineage>
</organism>
<evidence type="ECO:0000313" key="5">
    <source>
        <dbReference type="EMBL" id="KAL3797132.1"/>
    </source>
</evidence>
<evidence type="ECO:0000256" key="3">
    <source>
        <dbReference type="SAM" id="MobiDB-lite"/>
    </source>
</evidence>
<proteinExistence type="predicted"/>
<gene>
    <name evidence="5" type="ORF">HJC23_000470</name>
</gene>
<dbReference type="InterPro" id="IPR018359">
    <property type="entry name" value="Bromodomain_CS"/>
</dbReference>
<name>A0ABD3QAQ7_9STRA</name>
<evidence type="ECO:0000313" key="6">
    <source>
        <dbReference type="Proteomes" id="UP001516023"/>
    </source>
</evidence>
<dbReference type="CDD" id="cd04369">
    <property type="entry name" value="Bromodomain"/>
    <property type="match status" value="5"/>
</dbReference>
<dbReference type="PANTHER" id="PTHR22880">
    <property type="entry name" value="FALZ-RELATED BROMODOMAIN-CONTAINING PROTEINS"/>
    <property type="match status" value="1"/>
</dbReference>
<dbReference type="SUPFAM" id="SSF47370">
    <property type="entry name" value="Bromodomain"/>
    <property type="match status" value="6"/>
</dbReference>
<accession>A0ABD3QAQ7</accession>
<dbReference type="AlphaFoldDB" id="A0ABD3QAQ7"/>
<feature type="region of interest" description="Disordered" evidence="3">
    <location>
        <begin position="142"/>
        <end position="203"/>
    </location>
</feature>
<dbReference type="PROSITE" id="PS50014">
    <property type="entry name" value="BROMODOMAIN_2"/>
    <property type="match status" value="6"/>
</dbReference>
<dbReference type="InterPro" id="IPR036427">
    <property type="entry name" value="Bromodomain-like_sf"/>
</dbReference>
<feature type="domain" description="Bromo" evidence="4">
    <location>
        <begin position="960"/>
        <end position="1012"/>
    </location>
</feature>
<dbReference type="EMBL" id="JABMIG020000057">
    <property type="protein sequence ID" value="KAL3797132.1"/>
    <property type="molecule type" value="Genomic_DNA"/>
</dbReference>
<dbReference type="Gene3D" id="1.20.920.10">
    <property type="entry name" value="Bromodomain-like"/>
    <property type="match status" value="6"/>
</dbReference>
<keyword evidence="1 2" id="KW-0103">Bromodomain</keyword>
<dbReference type="PROSITE" id="PS00633">
    <property type="entry name" value="BROMODOMAIN_1"/>
    <property type="match status" value="1"/>
</dbReference>
<dbReference type="SMART" id="SM00297">
    <property type="entry name" value="BROMO"/>
    <property type="match status" value="6"/>
</dbReference>
<feature type="domain" description="Bromo" evidence="4">
    <location>
        <begin position="550"/>
        <end position="612"/>
    </location>
</feature>
<dbReference type="Proteomes" id="UP001516023">
    <property type="component" value="Unassembled WGS sequence"/>
</dbReference>
<dbReference type="InterPro" id="IPR001487">
    <property type="entry name" value="Bromodomain"/>
</dbReference>
<evidence type="ECO:0000256" key="1">
    <source>
        <dbReference type="ARBA" id="ARBA00023117"/>
    </source>
</evidence>
<evidence type="ECO:0000259" key="4">
    <source>
        <dbReference type="PROSITE" id="PS50014"/>
    </source>
</evidence>
<dbReference type="Pfam" id="PF00439">
    <property type="entry name" value="Bromodomain"/>
    <property type="match status" value="6"/>
</dbReference>
<keyword evidence="6" id="KW-1185">Reference proteome</keyword>
<sequence length="1231" mass="139514">MTPEDLQICRSITAALTSKDRDSINYLFLEPVNPAYFPTYLDIVKRPMDLKTLGDNLEDGTYATRDEFYKDCQLIFDNAVAFNKGRAESSFVVGLAKKMSAAFEREKKKAERRSMPSSFEADNASLSSTSVKKKASIKLKIKRSSMSADSSSKAAGTDEVESKNEEDAAPVAHNITKTKIKLSSKKDADHSTTSVTPSGGKKIKLKLNRGKQLPEGVVANATTATSLTPKPETSTQPTSKNVSLESYTKIAPMNEYRKAQCCKTLSGLKRRQVSNCKWFLKPVSDAKLVKDYRAKIECPMDLGTISSKLDKNQYPSVAHFVLDLRRVFSNCLQYNTSVNDSFRPIVMECLNVAEDLLTYFIAKNEPSKNSVYPTLLYCWEECIQIIHTLTDVINPDDAYQTAHYFLHPVQFFCGGSFPENYLDRVSNPMDLGTIVQKLITACYDSPVAFVADCRLVIENCKAYYTEVNEESQFMLARANRLKEAMDPLLEKLLKFDQSAKGAAAKENANSKCMVIKKPEKKFLKEIMEELRATEYTDRQAKITEMATAHFERPVDTNHFPDYLDFVENPMDLETVDSKIEQEAYITPEDFEYDVSLIFKNCERYNTPKNNVHMVALGKYTSKTFRKLFSTKMRLLERGGSVVKHPLLPTAANRDASLTVGKAIGGKKRPLSPSQDEKPSKRVSIKIPPRTASKLVCTATTGGKLAGGKKAARQSGKKLSASPSKLKIDLNAPVPMHVAIASIKESYPGRRQGKDLDGWELECLKFLKQLLKHPWISAERPKYIFHVPVDIIFPEIREAYIAKIKNPMDLTTAEAKLLQGVYQNADEFVSDIALIFSNALTFNREGYEIGEPMSCAYYEASTHLLKYSRWLSLEVLQSFLVDSASSPVVNGCATEWDLIVQNREVARKEMEDIVFNELIEKTEAGDKLSWSEVECEKLLKSLKHTSDIKHMTYFIDMSFPPDYTAIISKPISWIFCQEKLREKRYNTIGEIVADLRLIFSNALKYNDRVRSVSKISQMAYDSAIHMSQKLEQAIDRMLLSVSDRIGREKIDTITLHREMEAKERAEEELLKAQWEKDNPSATVEVRTKFRIQRTHRKRTTDFEFPFYDEEDDNEESHDDSLRNAKAIFEKQQKERAKMKAISLSIGMHVFECLRQRADAKAWACRMAYKLDVQRKKNELKLNAREASENDSAKSGGDFVLTTLNADDRTHVKVSMLKPMPKKTKRKSGLSSL</sequence>
<evidence type="ECO:0000256" key="2">
    <source>
        <dbReference type="PROSITE-ProRule" id="PRU00035"/>
    </source>
</evidence>